<dbReference type="InterPro" id="IPR038718">
    <property type="entry name" value="SNF2-like_sf"/>
</dbReference>
<dbReference type="SUPFAM" id="SSF52540">
    <property type="entry name" value="P-loop containing nucleoside triphosphate hydrolases"/>
    <property type="match status" value="2"/>
</dbReference>
<dbReference type="SMART" id="SM00490">
    <property type="entry name" value="HELICc"/>
    <property type="match status" value="1"/>
</dbReference>
<protein>
    <submittedName>
        <fullName evidence="6">SNF2 helicase associated domain-containing protein</fullName>
    </submittedName>
</protein>
<feature type="domain" description="Helicase ATP-binding" evidence="4">
    <location>
        <begin position="630"/>
        <end position="790"/>
    </location>
</feature>
<dbReference type="FunFam" id="3.40.50.300:FF:000533">
    <property type="entry name" value="Helicase, Snf2 family"/>
    <property type="match status" value="1"/>
</dbReference>
<dbReference type="AlphaFoldDB" id="A0A9Q9CGZ1"/>
<keyword evidence="2" id="KW-0479">Metal-binding</keyword>
<dbReference type="InterPro" id="IPR027417">
    <property type="entry name" value="P-loop_NTPase"/>
</dbReference>
<feature type="domain" description="SWIM-type" evidence="3">
    <location>
        <begin position="61"/>
        <end position="101"/>
    </location>
</feature>
<evidence type="ECO:0000259" key="5">
    <source>
        <dbReference type="PROSITE" id="PS51194"/>
    </source>
</evidence>
<dbReference type="PROSITE" id="PS50966">
    <property type="entry name" value="ZF_SWIM"/>
    <property type="match status" value="1"/>
</dbReference>
<dbReference type="InterPro" id="IPR007527">
    <property type="entry name" value="Znf_SWIM"/>
</dbReference>
<keyword evidence="2" id="KW-0862">Zinc</keyword>
<dbReference type="InterPro" id="IPR013663">
    <property type="entry name" value="Helicase_SWF/SNF/SWI_bac"/>
</dbReference>
<dbReference type="SMART" id="SM00487">
    <property type="entry name" value="DEXDc"/>
    <property type="match status" value="1"/>
</dbReference>
<dbReference type="InterPro" id="IPR049730">
    <property type="entry name" value="SNF2/RAD54-like_C"/>
</dbReference>
<organism evidence="6 7">
    <name type="scientific">Turicibacter bilis</name>
    <dbReference type="NCBI Taxonomy" id="2735723"/>
    <lineage>
        <taxon>Bacteria</taxon>
        <taxon>Bacillati</taxon>
        <taxon>Bacillota</taxon>
        <taxon>Erysipelotrichia</taxon>
        <taxon>Erysipelotrichales</taxon>
        <taxon>Turicibacteraceae</taxon>
        <taxon>Turicibacter</taxon>
    </lineage>
</organism>
<accession>A0A9Q9CGZ1</accession>
<gene>
    <name evidence="6" type="ORF">J0J70_12900</name>
</gene>
<evidence type="ECO:0000313" key="7">
    <source>
        <dbReference type="Proteomes" id="UP001058072"/>
    </source>
</evidence>
<dbReference type="PANTHER" id="PTHR10799">
    <property type="entry name" value="SNF2/RAD54 HELICASE FAMILY"/>
    <property type="match status" value="1"/>
</dbReference>
<keyword evidence="1" id="KW-0378">Hydrolase</keyword>
<evidence type="ECO:0000256" key="1">
    <source>
        <dbReference type="ARBA" id="ARBA00022801"/>
    </source>
</evidence>
<dbReference type="Pfam" id="PF00176">
    <property type="entry name" value="SNF2-rel_dom"/>
    <property type="match status" value="1"/>
</dbReference>
<evidence type="ECO:0000313" key="6">
    <source>
        <dbReference type="EMBL" id="UUF08445.1"/>
    </source>
</evidence>
<dbReference type="CDD" id="cd18793">
    <property type="entry name" value="SF2_C_SNF"/>
    <property type="match status" value="1"/>
</dbReference>
<dbReference type="Gene3D" id="3.40.50.10810">
    <property type="entry name" value="Tandem AAA-ATPase domain"/>
    <property type="match status" value="1"/>
</dbReference>
<dbReference type="InterPro" id="IPR000330">
    <property type="entry name" value="SNF2_N"/>
</dbReference>
<evidence type="ECO:0000259" key="3">
    <source>
        <dbReference type="PROSITE" id="PS50966"/>
    </source>
</evidence>
<dbReference type="Pfam" id="PF00271">
    <property type="entry name" value="Helicase_C"/>
    <property type="match status" value="1"/>
</dbReference>
<dbReference type="PROSITE" id="PS51192">
    <property type="entry name" value="HELICASE_ATP_BIND_1"/>
    <property type="match status" value="1"/>
</dbReference>
<dbReference type="InterPro" id="IPR001650">
    <property type="entry name" value="Helicase_C-like"/>
</dbReference>
<dbReference type="CDD" id="cd18012">
    <property type="entry name" value="DEXQc_arch_SWI2_SNF2"/>
    <property type="match status" value="1"/>
</dbReference>
<reference evidence="6" key="1">
    <citation type="submission" date="2021-03" db="EMBL/GenBank/DDBJ databases">
        <title>Comparative Genomics and Metabolomics in the genus Turicibacter.</title>
        <authorList>
            <person name="Maki J."/>
            <person name="Looft T."/>
        </authorList>
    </citation>
    <scope>NUCLEOTIDE SEQUENCE</scope>
    <source>
        <strain evidence="6">ISU324</strain>
    </source>
</reference>
<dbReference type="Pfam" id="PF08455">
    <property type="entry name" value="SNF2_assoc"/>
    <property type="match status" value="1"/>
</dbReference>
<dbReference type="RefSeq" id="WP_212724159.1">
    <property type="nucleotide sequence ID" value="NZ_CP071250.1"/>
</dbReference>
<evidence type="ECO:0000259" key="4">
    <source>
        <dbReference type="PROSITE" id="PS51192"/>
    </source>
</evidence>
<keyword evidence="2" id="KW-0863">Zinc-finger</keyword>
<name>A0A9Q9CGZ1_9FIRM</name>
<dbReference type="Proteomes" id="UP001058072">
    <property type="component" value="Chromosome"/>
</dbReference>
<proteinExistence type="predicted"/>
<feature type="domain" description="Helicase C-terminal" evidence="5">
    <location>
        <begin position="915"/>
        <end position="1065"/>
    </location>
</feature>
<dbReference type="Gene3D" id="3.40.50.300">
    <property type="entry name" value="P-loop containing nucleotide triphosphate hydrolases"/>
    <property type="match status" value="1"/>
</dbReference>
<dbReference type="PROSITE" id="PS51194">
    <property type="entry name" value="HELICASE_CTER"/>
    <property type="match status" value="1"/>
</dbReference>
<dbReference type="EMBL" id="CP071250">
    <property type="protein sequence ID" value="UUF08445.1"/>
    <property type="molecule type" value="Genomic_DNA"/>
</dbReference>
<dbReference type="GO" id="GO:0008270">
    <property type="term" value="F:zinc ion binding"/>
    <property type="evidence" value="ECO:0007669"/>
    <property type="project" value="UniProtKB-KW"/>
</dbReference>
<evidence type="ECO:0000256" key="2">
    <source>
        <dbReference type="PROSITE-ProRule" id="PRU00325"/>
    </source>
</evidence>
<sequence length="1079" mass="125612">MKLKLSDSLIERIARFDSIFYNGNILHDSGAVKTINFLKTQNSDAPYEICSIVHDFTGREYHAEADFDTKGNIQSIGCDCPASHHYQSCCIHVVAMLFQAQYEQKSRRISWEDAIVFYQRNTINQLLDQYEDSLVQEVRMNLEDTSTVSLIPKLRFEGEVTKLELSIGTKRFYVIKDLFDFINRIDTQSEFIYGKELTFNHDIRRFDEQSLKILNFVKSIVKDRQFITQQYRLPNSERRSLLLSSMKLRELHDLLLNTKLNCYVEKDEWKSILMTNQRPNIQLKIEQAKNKGLLLKQTKGKMLIRGRGKDYFLLTQDSLWFMDEEFINYIFPILKEIIVMSGYLYISSEQIPHFLSVIYPRIAAFVTDDSINYLQGKYEMPQLDSKVYLDLNDDLAVEAKVEYGYNGHLYNPLTDELPSTIVRDKVKEAQLMNVFETYDFKIDKDKMVLNDDHQIYQFMNQGVPALIAQHEVNATERFKGMSPKQVNKKVSVGVRLQSDLMTFKLEDLAFDVSEYQEVLAQYQLKKKYYRLKDGSFLELDSEYMQSFFNLVEDLELTEEDLQQDEIQLSKYRALYLERMLEKNEVKSKKNKAFRQLVNDFEQIDEMEYELPQNLQATLRPYQETGYRWLRTLSDYGMGGILADDMGLGKTLQVIALLCAEYEREVDKPSLIVTPSSLVFNWQAEFERFAPHLRVLTMTGTVSERSKKLSTLNNYDVILTSYDLLRRDIKEYEAAFKYVILDEAHYIKNQATQNAKAVKKLNGEIRFALTGTPLENSIADVWSIFDFILPGYLLSYAKFKKQYENPIIKDKDEKLLARVHQLVAPFILRRLKKDVLTELPDKVESVVYCELDKAQRKLYEATLISMNKELQAELGEGNEGQSRMKMLAMLTRLRQLCCHPALYLENYKDESAKLNLCLELIQECKDSGHRMLLFSQFTSMFDLIAPKLDELGISYFTLTGETKSEQRVALANRFNEGEADVFLISLKAGGTGLNLTGADVVIHYDPWWNMSAQNQATDRAYRMGQQNKVQVYKLIAKDTIEEKIEKLQQRKLELSDSLVKEGETFITHLSMDDIQELFES</sequence>
<dbReference type="GO" id="GO:0016787">
    <property type="term" value="F:hydrolase activity"/>
    <property type="evidence" value="ECO:0007669"/>
    <property type="project" value="UniProtKB-KW"/>
</dbReference>
<dbReference type="InterPro" id="IPR014001">
    <property type="entry name" value="Helicase_ATP-bd"/>
</dbReference>
<dbReference type="GO" id="GO:0005524">
    <property type="term" value="F:ATP binding"/>
    <property type="evidence" value="ECO:0007669"/>
    <property type="project" value="InterPro"/>
</dbReference>